<gene>
    <name evidence="2" type="ORF">ZOSMA_14G00750</name>
</gene>
<proteinExistence type="predicted"/>
<evidence type="ECO:0000256" key="1">
    <source>
        <dbReference type="SAM" id="MobiDB-lite"/>
    </source>
</evidence>
<feature type="compositionally biased region" description="Basic and acidic residues" evidence="1">
    <location>
        <begin position="17"/>
        <end position="41"/>
    </location>
</feature>
<protein>
    <submittedName>
        <fullName evidence="2">Uncharacterized protein</fullName>
    </submittedName>
</protein>
<dbReference type="AlphaFoldDB" id="A0A0K9PWA2"/>
<accession>A0A0K9PWA2</accession>
<comment type="caution">
    <text evidence="2">The sequence shown here is derived from an EMBL/GenBank/DDBJ whole genome shotgun (WGS) entry which is preliminary data.</text>
</comment>
<feature type="region of interest" description="Disordered" evidence="1">
    <location>
        <begin position="17"/>
        <end position="42"/>
    </location>
</feature>
<evidence type="ECO:0000313" key="2">
    <source>
        <dbReference type="EMBL" id="KMZ73313.1"/>
    </source>
</evidence>
<organism evidence="2 3">
    <name type="scientific">Zostera marina</name>
    <name type="common">Eelgrass</name>
    <dbReference type="NCBI Taxonomy" id="29655"/>
    <lineage>
        <taxon>Eukaryota</taxon>
        <taxon>Viridiplantae</taxon>
        <taxon>Streptophyta</taxon>
        <taxon>Embryophyta</taxon>
        <taxon>Tracheophyta</taxon>
        <taxon>Spermatophyta</taxon>
        <taxon>Magnoliopsida</taxon>
        <taxon>Liliopsida</taxon>
        <taxon>Zosteraceae</taxon>
        <taxon>Zostera</taxon>
    </lineage>
</organism>
<dbReference type="EMBL" id="LFYR01000585">
    <property type="protein sequence ID" value="KMZ73313.1"/>
    <property type="molecule type" value="Genomic_DNA"/>
</dbReference>
<keyword evidence="3" id="KW-1185">Reference proteome</keyword>
<reference evidence="3" key="1">
    <citation type="journal article" date="2016" name="Nature">
        <title>The genome of the seagrass Zostera marina reveals angiosperm adaptation to the sea.</title>
        <authorList>
            <person name="Olsen J.L."/>
            <person name="Rouze P."/>
            <person name="Verhelst B."/>
            <person name="Lin Y.-C."/>
            <person name="Bayer T."/>
            <person name="Collen J."/>
            <person name="Dattolo E."/>
            <person name="De Paoli E."/>
            <person name="Dittami S."/>
            <person name="Maumus F."/>
            <person name="Michel G."/>
            <person name="Kersting A."/>
            <person name="Lauritano C."/>
            <person name="Lohaus R."/>
            <person name="Toepel M."/>
            <person name="Tonon T."/>
            <person name="Vanneste K."/>
            <person name="Amirebrahimi M."/>
            <person name="Brakel J."/>
            <person name="Bostroem C."/>
            <person name="Chovatia M."/>
            <person name="Grimwood J."/>
            <person name="Jenkins J.W."/>
            <person name="Jueterbock A."/>
            <person name="Mraz A."/>
            <person name="Stam W.T."/>
            <person name="Tice H."/>
            <person name="Bornberg-Bauer E."/>
            <person name="Green P.J."/>
            <person name="Pearson G.A."/>
            <person name="Procaccini G."/>
            <person name="Duarte C.M."/>
            <person name="Schmutz J."/>
            <person name="Reusch T.B.H."/>
            <person name="Van de Peer Y."/>
        </authorList>
    </citation>
    <scope>NUCLEOTIDE SEQUENCE [LARGE SCALE GENOMIC DNA]</scope>
    <source>
        <strain evidence="3">cv. Finnish</strain>
    </source>
</reference>
<name>A0A0K9PWA2_ZOSMR</name>
<evidence type="ECO:0000313" key="3">
    <source>
        <dbReference type="Proteomes" id="UP000036987"/>
    </source>
</evidence>
<dbReference type="Proteomes" id="UP000036987">
    <property type="component" value="Unassembled WGS sequence"/>
</dbReference>
<sequence>MTSSTIEAAFLKEVTRRRTGGEGNAEADKEANVAGEERNDANEEEIAAWEIRSSSLVKEDDLGRNVGVIGRPGRLPDTQIIFIINWVFYSLCF</sequence>